<protein>
    <submittedName>
        <fullName evidence="1">Uncharacterized protein</fullName>
    </submittedName>
</protein>
<organism evidence="1">
    <name type="scientific">Vibrio vulnificus</name>
    <dbReference type="NCBI Taxonomy" id="672"/>
    <lineage>
        <taxon>Bacteria</taxon>
        <taxon>Pseudomonadati</taxon>
        <taxon>Pseudomonadota</taxon>
        <taxon>Gammaproteobacteria</taxon>
        <taxon>Vibrionales</taxon>
        <taxon>Vibrionaceae</taxon>
        <taxon>Vibrio</taxon>
    </lineage>
</organism>
<proteinExistence type="predicted"/>
<gene>
    <name evidence="1" type="ORF">I7730_01170</name>
</gene>
<accession>A0A8H9MZ85</accession>
<dbReference type="EMBL" id="DACRBY010000001">
    <property type="protein sequence ID" value="HAS8538410.1"/>
    <property type="molecule type" value="Genomic_DNA"/>
</dbReference>
<dbReference type="AlphaFoldDB" id="A0A8H9MZ85"/>
<comment type="caution">
    <text evidence="1">The sequence shown here is derived from an EMBL/GenBank/DDBJ whole genome shotgun (WGS) entry which is preliminary data.</text>
</comment>
<dbReference type="Proteomes" id="UP000863257">
    <property type="component" value="Unassembled WGS sequence"/>
</dbReference>
<evidence type="ECO:0000313" key="1">
    <source>
        <dbReference type="EMBL" id="HAS8538410.1"/>
    </source>
</evidence>
<reference evidence="1" key="2">
    <citation type="submission" date="2019-01" db="EMBL/GenBank/DDBJ databases">
        <authorList>
            <consortium name="NCBI Pathogen Detection Project"/>
        </authorList>
    </citation>
    <scope>NUCLEOTIDE SEQUENCE</scope>
    <source>
        <strain evidence="1">BCW_3452</strain>
    </source>
</reference>
<sequence length="180" mass="20142">MLRSGRADHADKWFESGIPAHLAQHSEIYLPNDRFGGYGVGRGILVKHSMCKIDAMNFISAHGIHPDWEVLINSPANLFAVEAHTRNYFQVTGLPCNSEKKNSRFLICWTPDGAIDMNATPSITGGTATAIRIAFHHGIEVFNLARKEHLVRLYDWVRSEDHPFTLPPLSELLKHTTNAS</sequence>
<name>A0A8H9MZ85_VIBVL</name>
<reference evidence="1" key="1">
    <citation type="journal article" date="2018" name="Genome Biol.">
        <title>SKESA: strategic k-mer extension for scrupulous assemblies.</title>
        <authorList>
            <person name="Souvorov A."/>
            <person name="Agarwala R."/>
            <person name="Lipman D.J."/>
        </authorList>
    </citation>
    <scope>NUCLEOTIDE SEQUENCE</scope>
    <source>
        <strain evidence="1">BCW_3452</strain>
    </source>
</reference>